<dbReference type="PANTHER" id="PTHR23513:SF11">
    <property type="entry name" value="STAPHYLOFERRIN A TRANSPORTER"/>
    <property type="match status" value="1"/>
</dbReference>
<evidence type="ECO:0000256" key="4">
    <source>
        <dbReference type="ARBA" id="ARBA00022692"/>
    </source>
</evidence>
<dbReference type="Proteomes" id="UP000049455">
    <property type="component" value="Unassembled WGS sequence"/>
</dbReference>
<evidence type="ECO:0000256" key="1">
    <source>
        <dbReference type="ARBA" id="ARBA00004651"/>
    </source>
</evidence>
<evidence type="ECO:0000256" key="6">
    <source>
        <dbReference type="ARBA" id="ARBA00023136"/>
    </source>
</evidence>
<dbReference type="InterPro" id="IPR010290">
    <property type="entry name" value="TM_effector"/>
</dbReference>
<dbReference type="RefSeq" id="WP_055662185.1">
    <property type="nucleotide sequence ID" value="NZ_CYPR01000023.1"/>
</dbReference>
<feature type="transmembrane region" description="Helical" evidence="7">
    <location>
        <begin position="41"/>
        <end position="62"/>
    </location>
</feature>
<dbReference type="EMBL" id="CYPR01000023">
    <property type="protein sequence ID" value="CUH19682.1"/>
    <property type="molecule type" value="Genomic_DNA"/>
</dbReference>
<evidence type="ECO:0000256" key="7">
    <source>
        <dbReference type="SAM" id="Phobius"/>
    </source>
</evidence>
<reference evidence="8 9" key="1">
    <citation type="submission" date="2015-09" db="EMBL/GenBank/DDBJ databases">
        <authorList>
            <person name="Jackson K.R."/>
            <person name="Lunt B.L."/>
            <person name="Fisher J.N.B."/>
            <person name="Gardner A.V."/>
            <person name="Bailey M.E."/>
            <person name="Deus L.M."/>
            <person name="Earl A.S."/>
            <person name="Gibby P.D."/>
            <person name="Hartmann K.A."/>
            <person name="Liu J.E."/>
            <person name="Manci A.M."/>
            <person name="Nielsen D.A."/>
            <person name="Solomon M.B."/>
            <person name="Breakwell D.P."/>
            <person name="Burnett S.H."/>
            <person name="Grose J.H."/>
        </authorList>
    </citation>
    <scope>NUCLEOTIDE SEQUENCE [LARGE SCALE GENOMIC DNA]</scope>
    <source>
        <strain evidence="8 9">CECT 7799</strain>
    </source>
</reference>
<dbReference type="AlphaFoldDB" id="A0A0M7B7J2"/>
<dbReference type="SUPFAM" id="SSF103473">
    <property type="entry name" value="MFS general substrate transporter"/>
    <property type="match status" value="1"/>
</dbReference>
<dbReference type="Pfam" id="PF05977">
    <property type="entry name" value="MFS_3"/>
    <property type="match status" value="1"/>
</dbReference>
<dbReference type="PANTHER" id="PTHR23513">
    <property type="entry name" value="INTEGRAL MEMBRANE EFFLUX PROTEIN-RELATED"/>
    <property type="match status" value="1"/>
</dbReference>
<dbReference type="OrthoDB" id="9809918at2"/>
<comment type="subcellular location">
    <subcellularLocation>
        <location evidence="1">Cell membrane</location>
        <topology evidence="1">Multi-pass membrane protein</topology>
    </subcellularLocation>
</comment>
<name>A0A0M7B7J2_9RHOB</name>
<dbReference type="GO" id="GO:0005886">
    <property type="term" value="C:plasma membrane"/>
    <property type="evidence" value="ECO:0007669"/>
    <property type="project" value="UniProtKB-SubCell"/>
</dbReference>
<dbReference type="STRING" id="313367.JSE7799_00490"/>
<keyword evidence="9" id="KW-1185">Reference proteome</keyword>
<gene>
    <name evidence="8" type="ORF">JSE7799_00490</name>
</gene>
<keyword evidence="5 7" id="KW-1133">Transmembrane helix</keyword>
<feature type="transmembrane region" description="Helical" evidence="7">
    <location>
        <begin position="98"/>
        <end position="116"/>
    </location>
</feature>
<accession>A0A0M7B7J2</accession>
<evidence type="ECO:0000256" key="3">
    <source>
        <dbReference type="ARBA" id="ARBA00022475"/>
    </source>
</evidence>
<feature type="transmembrane region" description="Helical" evidence="7">
    <location>
        <begin position="251"/>
        <end position="269"/>
    </location>
</feature>
<dbReference type="Gene3D" id="1.20.1250.20">
    <property type="entry name" value="MFS general substrate transporter like domains"/>
    <property type="match status" value="1"/>
</dbReference>
<sequence>MSALSHIGFRAYFFAAIPLVQALWAQRVTLGWLAWEVSGSAPFVGLVAALGLAPMIFAGPVFGVLVDRADIRRALLFTSGSMAVLLALAALVAGGPGLGRWGLIVVAIAVGLVTAAHHPVRMSLGPRLVPRPDVPNVVALSALNFNLGRMTAPVLTGLALASVGAVATLWMSAALYLPMLVAVHWMDPRPLPTRTRASVREGLAEAARFLAATPVARQALILTAAMAILVRGYLELLPVMAEGVHQRGAEGLGILTAAAGAGALVAALAKTVGAGQGGIPPLTRAVLVAGVAALAALGLSESWAGALFWTAAAGFASTFTGVSLQAAVQEALPDDLRGRVMSLWVVVGIGAVAVGSGLLGWLAGPFGLPATLTVAGAAGAVLAAWLVLPRRRSRSSSVTKEP</sequence>
<feature type="transmembrane region" description="Helical" evidence="7">
    <location>
        <begin position="306"/>
        <end position="328"/>
    </location>
</feature>
<keyword evidence="2" id="KW-0813">Transport</keyword>
<evidence type="ECO:0000256" key="2">
    <source>
        <dbReference type="ARBA" id="ARBA00022448"/>
    </source>
</evidence>
<feature type="transmembrane region" description="Helical" evidence="7">
    <location>
        <begin position="207"/>
        <end position="231"/>
    </location>
</feature>
<evidence type="ECO:0000313" key="9">
    <source>
        <dbReference type="Proteomes" id="UP000049455"/>
    </source>
</evidence>
<feature type="transmembrane region" description="Helical" evidence="7">
    <location>
        <begin position="74"/>
        <end position="92"/>
    </location>
</feature>
<keyword evidence="3" id="KW-1003">Cell membrane</keyword>
<organism evidence="8 9">
    <name type="scientific">Jannaschia seosinensis</name>
    <dbReference type="NCBI Taxonomy" id="313367"/>
    <lineage>
        <taxon>Bacteria</taxon>
        <taxon>Pseudomonadati</taxon>
        <taxon>Pseudomonadota</taxon>
        <taxon>Alphaproteobacteria</taxon>
        <taxon>Rhodobacterales</taxon>
        <taxon>Roseobacteraceae</taxon>
        <taxon>Jannaschia</taxon>
    </lineage>
</organism>
<dbReference type="InterPro" id="IPR036259">
    <property type="entry name" value="MFS_trans_sf"/>
</dbReference>
<evidence type="ECO:0000256" key="5">
    <source>
        <dbReference type="ARBA" id="ARBA00022989"/>
    </source>
</evidence>
<keyword evidence="4 7" id="KW-0812">Transmembrane</keyword>
<feature type="transmembrane region" description="Helical" evidence="7">
    <location>
        <begin position="12"/>
        <end position="35"/>
    </location>
</feature>
<protein>
    <submittedName>
        <fullName evidence="8">Enterobactin exporter EntS</fullName>
    </submittedName>
</protein>
<proteinExistence type="predicted"/>
<dbReference type="CDD" id="cd06173">
    <property type="entry name" value="MFS_MefA_like"/>
    <property type="match status" value="1"/>
</dbReference>
<evidence type="ECO:0000313" key="8">
    <source>
        <dbReference type="EMBL" id="CUH19682.1"/>
    </source>
</evidence>
<feature type="transmembrane region" description="Helical" evidence="7">
    <location>
        <begin position="368"/>
        <end position="388"/>
    </location>
</feature>
<feature type="transmembrane region" description="Helical" evidence="7">
    <location>
        <begin position="340"/>
        <end position="362"/>
    </location>
</feature>
<keyword evidence="6 7" id="KW-0472">Membrane</keyword>